<dbReference type="Proteomes" id="UP000823749">
    <property type="component" value="Chromosome 11"/>
</dbReference>
<dbReference type="EMBL" id="JACTNZ010000011">
    <property type="protein sequence ID" value="KAG5525290.1"/>
    <property type="molecule type" value="Genomic_DNA"/>
</dbReference>
<dbReference type="AlphaFoldDB" id="A0AAV6IBU9"/>
<evidence type="ECO:0000313" key="3">
    <source>
        <dbReference type="EMBL" id="KAG5525290.1"/>
    </source>
</evidence>
<dbReference type="GO" id="GO:0008270">
    <property type="term" value="F:zinc ion binding"/>
    <property type="evidence" value="ECO:0007669"/>
    <property type="project" value="UniProtKB-KW"/>
</dbReference>
<reference evidence="3" key="1">
    <citation type="submission" date="2020-08" db="EMBL/GenBank/DDBJ databases">
        <title>Plant Genome Project.</title>
        <authorList>
            <person name="Zhang R.-G."/>
        </authorList>
    </citation>
    <scope>NUCLEOTIDE SEQUENCE</scope>
    <source>
        <strain evidence="3">WSP0</strain>
        <tissue evidence="3">Leaf</tissue>
    </source>
</reference>
<proteinExistence type="predicted"/>
<evidence type="ECO:0000256" key="1">
    <source>
        <dbReference type="PROSITE-ProRule" id="PRU00723"/>
    </source>
</evidence>
<comment type="caution">
    <text evidence="3">The sequence shown here is derived from an EMBL/GenBank/DDBJ whole genome shotgun (WGS) entry which is preliminary data.</text>
</comment>
<keyword evidence="1" id="KW-0479">Metal-binding</keyword>
<dbReference type="InterPro" id="IPR000571">
    <property type="entry name" value="Znf_CCCH"/>
</dbReference>
<feature type="domain" description="C3H1-type" evidence="2">
    <location>
        <begin position="79"/>
        <end position="109"/>
    </location>
</feature>
<keyword evidence="1" id="KW-0862">Zinc</keyword>
<dbReference type="PROSITE" id="PS50103">
    <property type="entry name" value="ZF_C3H1"/>
    <property type="match status" value="1"/>
</dbReference>
<name>A0AAV6IBU9_9ERIC</name>
<evidence type="ECO:0000259" key="2">
    <source>
        <dbReference type="PROSITE" id="PS50103"/>
    </source>
</evidence>
<feature type="zinc finger region" description="C3H1-type" evidence="1">
    <location>
        <begin position="79"/>
        <end position="109"/>
    </location>
</feature>
<organism evidence="3 4">
    <name type="scientific">Rhododendron griersonianum</name>
    <dbReference type="NCBI Taxonomy" id="479676"/>
    <lineage>
        <taxon>Eukaryota</taxon>
        <taxon>Viridiplantae</taxon>
        <taxon>Streptophyta</taxon>
        <taxon>Embryophyta</taxon>
        <taxon>Tracheophyta</taxon>
        <taxon>Spermatophyta</taxon>
        <taxon>Magnoliopsida</taxon>
        <taxon>eudicotyledons</taxon>
        <taxon>Gunneridae</taxon>
        <taxon>Pentapetalae</taxon>
        <taxon>asterids</taxon>
        <taxon>Ericales</taxon>
        <taxon>Ericaceae</taxon>
        <taxon>Ericoideae</taxon>
        <taxon>Rhodoreae</taxon>
        <taxon>Rhododendron</taxon>
    </lineage>
</organism>
<accession>A0AAV6IBU9</accession>
<sequence>MGDVRGWNHSCEIAVWLDFVVNHSFIRYERSRKGILGCTEDDVVSTDVEGDNRNMDEHYNDSCPTEPEQAPTVTYPQHPERKICYVYMSIGDCQYEQYEQKCRYHHPIRQSAPTKKVKLEKCQITEKVEAIFGSACSLLRRALEVAWFNRHATYGIKFKDTLQSQVPF</sequence>
<protein>
    <recommendedName>
        <fullName evidence="2">C3H1-type domain-containing protein</fullName>
    </recommendedName>
</protein>
<evidence type="ECO:0000313" key="4">
    <source>
        <dbReference type="Proteomes" id="UP000823749"/>
    </source>
</evidence>
<gene>
    <name evidence="3" type="ORF">RHGRI_031841</name>
</gene>
<keyword evidence="1" id="KW-0863">Zinc-finger</keyword>
<keyword evidence="4" id="KW-1185">Reference proteome</keyword>